<feature type="region of interest" description="Disordered" evidence="1">
    <location>
        <begin position="99"/>
        <end position="164"/>
    </location>
</feature>
<keyword evidence="3" id="KW-1185">Reference proteome</keyword>
<evidence type="ECO:0000313" key="3">
    <source>
        <dbReference type="Proteomes" id="UP000652761"/>
    </source>
</evidence>
<dbReference type="Proteomes" id="UP000652761">
    <property type="component" value="Unassembled WGS sequence"/>
</dbReference>
<name>A0A843TF46_COLES</name>
<evidence type="ECO:0000313" key="2">
    <source>
        <dbReference type="EMBL" id="MQL68143.1"/>
    </source>
</evidence>
<accession>A0A843TF46</accession>
<comment type="caution">
    <text evidence="2">The sequence shown here is derived from an EMBL/GenBank/DDBJ whole genome shotgun (WGS) entry which is preliminary data.</text>
</comment>
<protein>
    <submittedName>
        <fullName evidence="2">Uncharacterized protein</fullName>
    </submittedName>
</protein>
<feature type="compositionally biased region" description="Basic and acidic residues" evidence="1">
    <location>
        <begin position="118"/>
        <end position="133"/>
    </location>
</feature>
<feature type="compositionally biased region" description="Basic and acidic residues" evidence="1">
    <location>
        <begin position="146"/>
        <end position="164"/>
    </location>
</feature>
<dbReference type="AlphaFoldDB" id="A0A843TF46"/>
<gene>
    <name evidence="2" type="ORF">Taro_000407</name>
</gene>
<evidence type="ECO:0000256" key="1">
    <source>
        <dbReference type="SAM" id="MobiDB-lite"/>
    </source>
</evidence>
<dbReference type="EMBL" id="NMUH01000008">
    <property type="protein sequence ID" value="MQL68143.1"/>
    <property type="molecule type" value="Genomic_DNA"/>
</dbReference>
<reference evidence="2" key="1">
    <citation type="submission" date="2017-07" db="EMBL/GenBank/DDBJ databases">
        <title>Taro Niue Genome Assembly and Annotation.</title>
        <authorList>
            <person name="Atibalentja N."/>
            <person name="Keating K."/>
            <person name="Fields C.J."/>
        </authorList>
    </citation>
    <scope>NUCLEOTIDE SEQUENCE</scope>
    <source>
        <strain evidence="2">Niue_2</strain>
        <tissue evidence="2">Leaf</tissue>
    </source>
</reference>
<organism evidence="2 3">
    <name type="scientific">Colocasia esculenta</name>
    <name type="common">Wild taro</name>
    <name type="synonym">Arum esculentum</name>
    <dbReference type="NCBI Taxonomy" id="4460"/>
    <lineage>
        <taxon>Eukaryota</taxon>
        <taxon>Viridiplantae</taxon>
        <taxon>Streptophyta</taxon>
        <taxon>Embryophyta</taxon>
        <taxon>Tracheophyta</taxon>
        <taxon>Spermatophyta</taxon>
        <taxon>Magnoliopsida</taxon>
        <taxon>Liliopsida</taxon>
        <taxon>Araceae</taxon>
        <taxon>Aroideae</taxon>
        <taxon>Colocasieae</taxon>
        <taxon>Colocasia</taxon>
    </lineage>
</organism>
<sequence length="164" mass="17862">MLARSLHPHSLAPLSPASPLASILRRRGGLLLRRTCFGAALAPLSPASPLASLLRRRGGLMLQRTCFGAAWGPSAPPANLLLRQHGGERSVNRFPRHLTTPPHTALPSCPAGCGAEHTGPRLAERRLSRRASDRTTPGSGRNILRRRFDSDRREASHPRRSDTR</sequence>
<proteinExistence type="predicted"/>